<feature type="region of interest" description="Disordered" evidence="1">
    <location>
        <begin position="1"/>
        <end position="43"/>
    </location>
</feature>
<comment type="caution">
    <text evidence="2">The sequence shown here is derived from an EMBL/GenBank/DDBJ whole genome shotgun (WGS) entry which is preliminary data.</text>
</comment>
<dbReference type="Proteomes" id="UP000626092">
    <property type="component" value="Unassembled WGS sequence"/>
</dbReference>
<evidence type="ECO:0000313" key="2">
    <source>
        <dbReference type="EMBL" id="KAF7131857.1"/>
    </source>
</evidence>
<dbReference type="OrthoDB" id="10591080at2759"/>
<reference evidence="2" key="1">
    <citation type="submission" date="2019-11" db="EMBL/GenBank/DDBJ databases">
        <authorList>
            <person name="Liu Y."/>
            <person name="Hou J."/>
            <person name="Li T.-Q."/>
            <person name="Guan C.-H."/>
            <person name="Wu X."/>
            <person name="Wu H.-Z."/>
            <person name="Ling F."/>
            <person name="Zhang R."/>
            <person name="Shi X.-G."/>
            <person name="Ren J.-P."/>
            <person name="Chen E.-F."/>
            <person name="Sun J.-M."/>
        </authorList>
    </citation>
    <scope>NUCLEOTIDE SEQUENCE</scope>
    <source>
        <strain evidence="2">Adult_tree_wgs_1</strain>
        <tissue evidence="2">Leaves</tissue>
    </source>
</reference>
<feature type="compositionally biased region" description="Basic residues" evidence="1">
    <location>
        <begin position="1"/>
        <end position="33"/>
    </location>
</feature>
<proteinExistence type="predicted"/>
<keyword evidence="3" id="KW-1185">Reference proteome</keyword>
<protein>
    <submittedName>
        <fullName evidence="2">Uncharacterized protein</fullName>
    </submittedName>
</protein>
<dbReference type="AlphaFoldDB" id="A0A834GDY2"/>
<accession>A0A834GDY2</accession>
<name>A0A834GDY2_RHOSS</name>
<organism evidence="2 3">
    <name type="scientific">Rhododendron simsii</name>
    <name type="common">Sims's rhododendron</name>
    <dbReference type="NCBI Taxonomy" id="118357"/>
    <lineage>
        <taxon>Eukaryota</taxon>
        <taxon>Viridiplantae</taxon>
        <taxon>Streptophyta</taxon>
        <taxon>Embryophyta</taxon>
        <taxon>Tracheophyta</taxon>
        <taxon>Spermatophyta</taxon>
        <taxon>Magnoliopsida</taxon>
        <taxon>eudicotyledons</taxon>
        <taxon>Gunneridae</taxon>
        <taxon>Pentapetalae</taxon>
        <taxon>asterids</taxon>
        <taxon>Ericales</taxon>
        <taxon>Ericaceae</taxon>
        <taxon>Ericoideae</taxon>
        <taxon>Rhodoreae</taxon>
        <taxon>Rhododendron</taxon>
    </lineage>
</organism>
<evidence type="ECO:0000313" key="3">
    <source>
        <dbReference type="Proteomes" id="UP000626092"/>
    </source>
</evidence>
<sequence length="215" mass="25015">MRINKKRKKKFKPIRRRSLQPKHNPRPPKRLRVGKGVGDEGNSGASVTTSVEIWFFSKIPPVLSHRILKFLSFEGQCLHDKGFVMERMLWLLHEEDVDFINADGRTLSKLLLEVGFHNTDRHSKEEDVYCFCTIESVYLHFLPATFQNPDPKESERLAVDLKGRVKLEDAGFNWKILVEPDVEEIAPMKMVRCIIRGKIVEHDEGAEVKRRNLRN</sequence>
<gene>
    <name evidence="2" type="ORF">RHSIM_Rhsim09G0050800</name>
</gene>
<dbReference type="EMBL" id="WJXA01000009">
    <property type="protein sequence ID" value="KAF7131857.1"/>
    <property type="molecule type" value="Genomic_DNA"/>
</dbReference>
<evidence type="ECO:0000256" key="1">
    <source>
        <dbReference type="SAM" id="MobiDB-lite"/>
    </source>
</evidence>